<protein>
    <submittedName>
        <fullName evidence="1">Uncharacterized protein</fullName>
    </submittedName>
</protein>
<organism evidence="1 2">
    <name type="scientific">Vicia faba</name>
    <name type="common">Broad bean</name>
    <name type="synonym">Faba vulgaris</name>
    <dbReference type="NCBI Taxonomy" id="3906"/>
    <lineage>
        <taxon>Eukaryota</taxon>
        <taxon>Viridiplantae</taxon>
        <taxon>Streptophyta</taxon>
        <taxon>Embryophyta</taxon>
        <taxon>Tracheophyta</taxon>
        <taxon>Spermatophyta</taxon>
        <taxon>Magnoliopsida</taxon>
        <taxon>eudicotyledons</taxon>
        <taxon>Gunneridae</taxon>
        <taxon>Pentapetalae</taxon>
        <taxon>rosids</taxon>
        <taxon>fabids</taxon>
        <taxon>Fabales</taxon>
        <taxon>Fabaceae</taxon>
        <taxon>Papilionoideae</taxon>
        <taxon>50 kb inversion clade</taxon>
        <taxon>NPAAA clade</taxon>
        <taxon>Hologalegina</taxon>
        <taxon>IRL clade</taxon>
        <taxon>Fabeae</taxon>
        <taxon>Vicia</taxon>
    </lineage>
</organism>
<dbReference type="EMBL" id="OX451741">
    <property type="protein sequence ID" value="CAI8616108.1"/>
    <property type="molecule type" value="Genomic_DNA"/>
</dbReference>
<evidence type="ECO:0000313" key="1">
    <source>
        <dbReference type="EMBL" id="CAI8616108.1"/>
    </source>
</evidence>
<accession>A0AAV1B3J3</accession>
<keyword evidence="2" id="KW-1185">Reference proteome</keyword>
<reference evidence="1 2" key="1">
    <citation type="submission" date="2023-01" db="EMBL/GenBank/DDBJ databases">
        <authorList>
            <person name="Kreplak J."/>
        </authorList>
    </citation>
    <scope>NUCLEOTIDE SEQUENCE [LARGE SCALE GENOMIC DNA]</scope>
</reference>
<evidence type="ECO:0000313" key="2">
    <source>
        <dbReference type="Proteomes" id="UP001157006"/>
    </source>
</evidence>
<dbReference type="AlphaFoldDB" id="A0AAV1B3J3"/>
<name>A0AAV1B3J3_VICFA</name>
<sequence length="172" mass="19700">MVEAFVKDYLVREIKEYMILDSFYFQDHVQFGVHNLTLMHRVVQMQVVLRLFHLMVNFQIGREALDVVAWIIQPDVTTGEIHRVVHEATNAAGFMFHGKPLYVALAQKKEARQAQLQLHCSQQFVGLARPSTAIVPGGYTPFYYTTTGVISHSPPRVGIMYQPMSLKPILRQ</sequence>
<gene>
    <name evidence="1" type="ORF">VFH_VI013760</name>
</gene>
<dbReference type="Proteomes" id="UP001157006">
    <property type="component" value="Chromosome 6"/>
</dbReference>
<proteinExistence type="predicted"/>